<keyword evidence="5" id="KW-0274">FAD</keyword>
<dbReference type="Proteomes" id="UP000299102">
    <property type="component" value="Unassembled WGS sequence"/>
</dbReference>
<evidence type="ECO:0000259" key="8">
    <source>
        <dbReference type="PROSITE" id="PS50902"/>
    </source>
</evidence>
<evidence type="ECO:0000313" key="9">
    <source>
        <dbReference type="EMBL" id="GBP01551.1"/>
    </source>
</evidence>
<evidence type="ECO:0000256" key="7">
    <source>
        <dbReference type="ARBA" id="ARBA00023002"/>
    </source>
</evidence>
<keyword evidence="10" id="KW-1185">Reference proteome</keyword>
<dbReference type="GO" id="GO:0005829">
    <property type="term" value="C:cytosol"/>
    <property type="evidence" value="ECO:0007669"/>
    <property type="project" value="TreeGrafter"/>
</dbReference>
<dbReference type="Pfam" id="PF00258">
    <property type="entry name" value="Flavodoxin_1"/>
    <property type="match status" value="1"/>
</dbReference>
<evidence type="ECO:0000256" key="1">
    <source>
        <dbReference type="ARBA" id="ARBA00001917"/>
    </source>
</evidence>
<dbReference type="PRINTS" id="PR00369">
    <property type="entry name" value="FLAVODOXIN"/>
</dbReference>
<dbReference type="GO" id="GO:0016491">
    <property type="term" value="F:oxidoreductase activity"/>
    <property type="evidence" value="ECO:0007669"/>
    <property type="project" value="UniProtKB-KW"/>
</dbReference>
<dbReference type="Gene3D" id="1.20.990.10">
    <property type="entry name" value="NADPH-cytochrome p450 Reductase, Chain A, domain 3"/>
    <property type="match status" value="1"/>
</dbReference>
<protein>
    <submittedName>
        <fullName evidence="9">NADPH-dependent diflavin oxidoreductase 1</fullName>
    </submittedName>
</protein>
<keyword evidence="6" id="KW-0521">NADP</keyword>
<dbReference type="GO" id="GO:0050660">
    <property type="term" value="F:flavin adenine dinucleotide binding"/>
    <property type="evidence" value="ECO:0007669"/>
    <property type="project" value="TreeGrafter"/>
</dbReference>
<dbReference type="PANTHER" id="PTHR19384:SF10">
    <property type="entry name" value="NADPH-DEPENDENT DIFLAVIN OXIDOREDUCTASE 1"/>
    <property type="match status" value="1"/>
</dbReference>
<accession>A0A4C1SK72</accession>
<dbReference type="InterPro" id="IPR001094">
    <property type="entry name" value="Flavdoxin-like"/>
</dbReference>
<sequence length="285" mass="33321">MRKTWKFLLRKSLPSNLLENLHYACLGLGDSSYAKFNYAAKKLNKRLQQLGAKQIIPIGLCDDQHDHGLSAVALKWINQLWQQIEQNMGIKAINKNCNSSAVFRWKSVQVNNTNGSLPNNLNTESHLLWPNRDEAQTFILKSNRRSTDPSHFQDVRLLQFEASCDTYWSPGDVIQVQPCNSPEQVNDFFLWSEEHKLDFDKNTLVEMHSIYSDMPLPKCYRQPLTVKQMATYLWDFSFRPRQRAFEILALNCEDELEKEKLLEFTTSDGLDDLINYINRPRREQF</sequence>
<proteinExistence type="predicted"/>
<dbReference type="AlphaFoldDB" id="A0A4C1SK72"/>
<dbReference type="InterPro" id="IPR023173">
    <property type="entry name" value="NADPH_Cyt_P450_Rdtase_alpha"/>
</dbReference>
<dbReference type="InterPro" id="IPR029039">
    <property type="entry name" value="Flavoprotein-like_sf"/>
</dbReference>
<dbReference type="SUPFAM" id="SSF52218">
    <property type="entry name" value="Flavoproteins"/>
    <property type="match status" value="1"/>
</dbReference>
<evidence type="ECO:0000256" key="6">
    <source>
        <dbReference type="ARBA" id="ARBA00022857"/>
    </source>
</evidence>
<dbReference type="SUPFAM" id="SSF63380">
    <property type="entry name" value="Riboflavin synthase domain-like"/>
    <property type="match status" value="1"/>
</dbReference>
<reference evidence="9 10" key="1">
    <citation type="journal article" date="2019" name="Commun. Biol.">
        <title>The bagworm genome reveals a unique fibroin gene that provides high tensile strength.</title>
        <authorList>
            <person name="Kono N."/>
            <person name="Nakamura H."/>
            <person name="Ohtoshi R."/>
            <person name="Tomita M."/>
            <person name="Numata K."/>
            <person name="Arakawa K."/>
        </authorList>
    </citation>
    <scope>NUCLEOTIDE SEQUENCE [LARGE SCALE GENOMIC DNA]</scope>
</reference>
<dbReference type="PANTHER" id="PTHR19384">
    <property type="entry name" value="NITRIC OXIDE SYNTHASE-RELATED"/>
    <property type="match status" value="1"/>
</dbReference>
<comment type="cofactor">
    <cofactor evidence="1">
        <name>FMN</name>
        <dbReference type="ChEBI" id="CHEBI:58210"/>
    </cofactor>
</comment>
<evidence type="ECO:0000256" key="5">
    <source>
        <dbReference type="ARBA" id="ARBA00022827"/>
    </source>
</evidence>
<dbReference type="OrthoDB" id="1856718at2759"/>
<comment type="caution">
    <text evidence="9">The sequence shown here is derived from an EMBL/GenBank/DDBJ whole genome shotgun (WGS) entry which is preliminary data.</text>
</comment>
<gene>
    <name evidence="9" type="primary">NDOR1</name>
    <name evidence="9" type="ORF">EVAR_101633_1</name>
</gene>
<dbReference type="EMBL" id="BGZK01006961">
    <property type="protein sequence ID" value="GBP01551.1"/>
    <property type="molecule type" value="Genomic_DNA"/>
</dbReference>
<keyword evidence="7" id="KW-0560">Oxidoreductase</keyword>
<evidence type="ECO:0000256" key="4">
    <source>
        <dbReference type="ARBA" id="ARBA00022643"/>
    </source>
</evidence>
<keyword evidence="4" id="KW-0288">FMN</keyword>
<dbReference type="InterPro" id="IPR017938">
    <property type="entry name" value="Riboflavin_synthase-like_b-brl"/>
</dbReference>
<comment type="cofactor">
    <cofactor evidence="2">
        <name>FAD</name>
        <dbReference type="ChEBI" id="CHEBI:57692"/>
    </cofactor>
</comment>
<dbReference type="STRING" id="151549.A0A4C1SK72"/>
<dbReference type="InterPro" id="IPR003097">
    <property type="entry name" value="CysJ-like_FAD-binding"/>
</dbReference>
<dbReference type="Pfam" id="PF00667">
    <property type="entry name" value="FAD_binding_1"/>
    <property type="match status" value="1"/>
</dbReference>
<keyword evidence="3" id="KW-0285">Flavoprotein</keyword>
<dbReference type="GO" id="GO:0010181">
    <property type="term" value="F:FMN binding"/>
    <property type="evidence" value="ECO:0007669"/>
    <property type="project" value="InterPro"/>
</dbReference>
<dbReference type="PROSITE" id="PS50902">
    <property type="entry name" value="FLAVODOXIN_LIKE"/>
    <property type="match status" value="1"/>
</dbReference>
<dbReference type="InterPro" id="IPR008254">
    <property type="entry name" value="Flavodoxin/NO_synth"/>
</dbReference>
<dbReference type="Gene3D" id="3.40.50.360">
    <property type="match status" value="1"/>
</dbReference>
<organism evidence="9 10">
    <name type="scientific">Eumeta variegata</name>
    <name type="common">Bagworm moth</name>
    <name type="synonym">Eumeta japonica</name>
    <dbReference type="NCBI Taxonomy" id="151549"/>
    <lineage>
        <taxon>Eukaryota</taxon>
        <taxon>Metazoa</taxon>
        <taxon>Ecdysozoa</taxon>
        <taxon>Arthropoda</taxon>
        <taxon>Hexapoda</taxon>
        <taxon>Insecta</taxon>
        <taxon>Pterygota</taxon>
        <taxon>Neoptera</taxon>
        <taxon>Endopterygota</taxon>
        <taxon>Lepidoptera</taxon>
        <taxon>Glossata</taxon>
        <taxon>Ditrysia</taxon>
        <taxon>Tineoidea</taxon>
        <taxon>Psychidae</taxon>
        <taxon>Oiketicinae</taxon>
        <taxon>Eumeta</taxon>
    </lineage>
</organism>
<evidence type="ECO:0000256" key="2">
    <source>
        <dbReference type="ARBA" id="ARBA00001974"/>
    </source>
</evidence>
<feature type="domain" description="Flavodoxin-like" evidence="8">
    <location>
        <begin position="1"/>
        <end position="81"/>
    </location>
</feature>
<name>A0A4C1SK72_EUMVA</name>
<evidence type="ECO:0000313" key="10">
    <source>
        <dbReference type="Proteomes" id="UP000299102"/>
    </source>
</evidence>
<evidence type="ECO:0000256" key="3">
    <source>
        <dbReference type="ARBA" id="ARBA00022630"/>
    </source>
</evidence>